<sequence>MAAMLAIRVVTGLAAAALAAVLLEHYGLAGQPSSLPQPRAPRSPQPAPGPGASHIFWGLQISDIHLSRFRDPGRAVDLEKFCSETIGIIQPALVLATGDLTDAKTKEQFGSRQHEVEWQTYHGILKKTRVLEKTKWLDIKGNHDVFNIPSVESVENYYRKYSAVRRDGSFHYVHSTSFGNYSFISLDATPNPGPKRPYNFFGILDEKRMEELLLLAKESSRSNHSIWFGHYTTSTILSPSPGIRSIMSSATAYLCGHLHTLGGLMPILHTRHLQGTLELEVGDWKDNRRYRIFAFDHDLFSFADLIFGDWPVVLITNPKSLLYSCAKHEPLERLLHSTHIRVLAFSLSSITSVTVKIDGVHLGQAIHLSGPIFILKWNPKNYSNGTHNIEVIVQDSAGRNKSVHHIFSLQEGIHLRFDPMASFILLTDHGIVARVLFVMIVLVQLTILITFRCQGYPEHKGSPGFVNLASFSLHVLSKLNIFYYSVLLLTLYTALGPWFVGEITEGKLGCCFSFGIFVDGHFLQGSLTFIVGILQLAFFNIPLMAYLCWSLLQRCFGHNFRSHLRQGKYLKTIPVHLLMLLLYIWQIYSCYFLHMTYGTLACFFSPLRTWLTLLTPVIIRCVWTLNSAKLGTFIVQLKSHLSS</sequence>
<name>A0A6G1AY58_CROCR</name>
<dbReference type="EMBL" id="VOAJ01003118">
    <property type="protein sequence ID" value="KAF0880464.1"/>
    <property type="molecule type" value="Genomic_DNA"/>
</dbReference>
<comment type="caution">
    <text evidence="5">The sequence shown here is derived from an EMBL/GenBank/DDBJ whole genome shotgun (WGS) entry which is preliminary data.</text>
</comment>
<dbReference type="InterPro" id="IPR041871">
    <property type="entry name" value="MPP_TMEM62"/>
</dbReference>
<dbReference type="PANTHER" id="PTHR14795">
    <property type="entry name" value="HELICASE RELATED"/>
    <property type="match status" value="1"/>
</dbReference>
<feature type="domain" description="Calcineurin-like phosphoesterase" evidence="2">
    <location>
        <begin position="59"/>
        <end position="260"/>
    </location>
</feature>
<dbReference type="SUPFAM" id="SSF56300">
    <property type="entry name" value="Metallo-dependent phosphatases"/>
    <property type="match status" value="1"/>
</dbReference>
<feature type="domain" description="TMEM62 C-terminal" evidence="4">
    <location>
        <begin position="435"/>
        <end position="570"/>
    </location>
</feature>
<evidence type="ECO:0000259" key="3">
    <source>
        <dbReference type="Pfam" id="PF24384"/>
    </source>
</evidence>
<dbReference type="Proteomes" id="UP000475037">
    <property type="component" value="Unassembled WGS sequence"/>
</dbReference>
<evidence type="ECO:0000313" key="5">
    <source>
        <dbReference type="EMBL" id="KAF0880464.1"/>
    </source>
</evidence>
<evidence type="ECO:0000256" key="1">
    <source>
        <dbReference type="SAM" id="Phobius"/>
    </source>
</evidence>
<keyword evidence="1" id="KW-0812">Transmembrane</keyword>
<dbReference type="CDD" id="cd07401">
    <property type="entry name" value="MPP_TMEM62_N"/>
    <property type="match status" value="1"/>
</dbReference>
<dbReference type="OrthoDB" id="27234at2759"/>
<accession>A0A6G1AY58</accession>
<feature type="non-terminal residue" evidence="5">
    <location>
        <position position="1"/>
    </location>
</feature>
<keyword evidence="1" id="KW-1133">Transmembrane helix</keyword>
<feature type="non-terminal residue" evidence="5">
    <location>
        <position position="643"/>
    </location>
</feature>
<keyword evidence="6" id="KW-1185">Reference proteome</keyword>
<proteinExistence type="predicted"/>
<dbReference type="Pfam" id="PF24384">
    <property type="entry name" value="Ig_TMM62"/>
    <property type="match status" value="1"/>
</dbReference>
<dbReference type="InterPro" id="IPR029052">
    <property type="entry name" value="Metallo-depent_PP-like"/>
</dbReference>
<dbReference type="PANTHER" id="PTHR14795:SF0">
    <property type="entry name" value="TRANSMEMBRANE PROTEIN 62"/>
    <property type="match status" value="1"/>
</dbReference>
<dbReference type="Pfam" id="PF24394">
    <property type="entry name" value="TMEM62_C"/>
    <property type="match status" value="1"/>
</dbReference>
<feature type="domain" description="TMEM62 Ig-like" evidence="3">
    <location>
        <begin position="309"/>
        <end position="410"/>
    </location>
</feature>
<feature type="transmembrane region" description="Helical" evidence="1">
    <location>
        <begin position="527"/>
        <end position="552"/>
    </location>
</feature>
<feature type="transmembrane region" description="Helical" evidence="1">
    <location>
        <begin position="573"/>
        <end position="597"/>
    </location>
</feature>
<protein>
    <submittedName>
        <fullName evidence="5">TMM62 protein</fullName>
    </submittedName>
</protein>
<feature type="transmembrane region" description="Helical" evidence="1">
    <location>
        <begin position="431"/>
        <end position="451"/>
    </location>
</feature>
<evidence type="ECO:0000259" key="4">
    <source>
        <dbReference type="Pfam" id="PF24394"/>
    </source>
</evidence>
<dbReference type="InterPro" id="IPR056230">
    <property type="entry name" value="TMEM62_C"/>
</dbReference>
<dbReference type="Pfam" id="PF00149">
    <property type="entry name" value="Metallophos"/>
    <property type="match status" value="1"/>
</dbReference>
<feature type="transmembrane region" description="Helical" evidence="1">
    <location>
        <begin position="481"/>
        <end position="500"/>
    </location>
</feature>
<keyword evidence="1" id="KW-0472">Membrane</keyword>
<dbReference type="InterPro" id="IPR004843">
    <property type="entry name" value="Calcineurin-like_PHP"/>
</dbReference>
<gene>
    <name evidence="5" type="primary">Tmem62_0</name>
    <name evidence="5" type="ORF">FOF47_R13856</name>
</gene>
<evidence type="ECO:0000313" key="6">
    <source>
        <dbReference type="Proteomes" id="UP000475037"/>
    </source>
</evidence>
<dbReference type="GO" id="GO:0016787">
    <property type="term" value="F:hydrolase activity"/>
    <property type="evidence" value="ECO:0007669"/>
    <property type="project" value="InterPro"/>
</dbReference>
<dbReference type="InterPro" id="IPR056229">
    <property type="entry name" value="Ig_TMM62"/>
</dbReference>
<evidence type="ECO:0000259" key="2">
    <source>
        <dbReference type="Pfam" id="PF00149"/>
    </source>
</evidence>
<dbReference type="Gene3D" id="3.60.21.10">
    <property type="match status" value="1"/>
</dbReference>
<reference evidence="5 6" key="1">
    <citation type="submission" date="2019-11" db="EMBL/GenBank/DDBJ databases">
        <authorList>
            <person name="Yang C."/>
            <person name="Li F."/>
        </authorList>
    </citation>
    <scope>NUCLEOTIDE SEQUENCE [LARGE SCALE GENOMIC DNA]</scope>
    <source>
        <strain evidence="5">KB4526</strain>
        <tissue evidence="5">Muscle</tissue>
    </source>
</reference>
<dbReference type="AlphaFoldDB" id="A0A6G1AY58"/>
<organism evidence="5 6">
    <name type="scientific">Crocuta crocuta</name>
    <name type="common">Spotted hyena</name>
    <dbReference type="NCBI Taxonomy" id="9678"/>
    <lineage>
        <taxon>Eukaryota</taxon>
        <taxon>Metazoa</taxon>
        <taxon>Chordata</taxon>
        <taxon>Craniata</taxon>
        <taxon>Vertebrata</taxon>
        <taxon>Euteleostomi</taxon>
        <taxon>Mammalia</taxon>
        <taxon>Eutheria</taxon>
        <taxon>Laurasiatheria</taxon>
        <taxon>Carnivora</taxon>
        <taxon>Feliformia</taxon>
        <taxon>Hyaenidae</taxon>
        <taxon>Crocuta</taxon>
    </lineage>
</organism>